<proteinExistence type="predicted"/>
<organism evidence="1">
    <name type="scientific">marine sediment metagenome</name>
    <dbReference type="NCBI Taxonomy" id="412755"/>
    <lineage>
        <taxon>unclassified sequences</taxon>
        <taxon>metagenomes</taxon>
        <taxon>ecological metagenomes</taxon>
    </lineage>
</organism>
<gene>
    <name evidence="1" type="ORF">LCGC14_1617370</name>
</gene>
<dbReference type="EMBL" id="LAZR01013171">
    <property type="protein sequence ID" value="KKM23225.1"/>
    <property type="molecule type" value="Genomic_DNA"/>
</dbReference>
<comment type="caution">
    <text evidence="1">The sequence shown here is derived from an EMBL/GenBank/DDBJ whole genome shotgun (WGS) entry which is preliminary data.</text>
</comment>
<accession>A0A0F9L6E3</accession>
<name>A0A0F9L6E3_9ZZZZ</name>
<evidence type="ECO:0000313" key="1">
    <source>
        <dbReference type="EMBL" id="KKM23225.1"/>
    </source>
</evidence>
<sequence length="279" mass="31967">MSTRIEIQSSAEVKGVFVTRIRKWANEVLDRKGAIAGPPFLSITIWKTIEELQSFYRQEKEELGIGTGEDTEFLATHEAWRGYPRIHICQERVKDVPDAVLRGVLHHEISHAVLHGTPEFYTFRYSNRLQEAGQSCGLDLALLQQCVYLLSIAVKDHDVVTWLAGIGLAHSQLMLIEHQICDTDEERRIWPMICTYPAQRKLALAVFLKTLLPIEAMISNRIKSADGVKNQWKEAYRWLPEGTQKGLVQFSRNIMTDTITSFQERLEQATFRLITDSNL</sequence>
<protein>
    <submittedName>
        <fullName evidence="1">Uncharacterized protein</fullName>
    </submittedName>
</protein>
<reference evidence="1" key="1">
    <citation type="journal article" date="2015" name="Nature">
        <title>Complex archaea that bridge the gap between prokaryotes and eukaryotes.</title>
        <authorList>
            <person name="Spang A."/>
            <person name="Saw J.H."/>
            <person name="Jorgensen S.L."/>
            <person name="Zaremba-Niedzwiedzka K."/>
            <person name="Martijn J."/>
            <person name="Lind A.E."/>
            <person name="van Eijk R."/>
            <person name="Schleper C."/>
            <person name="Guy L."/>
            <person name="Ettema T.J."/>
        </authorList>
    </citation>
    <scope>NUCLEOTIDE SEQUENCE</scope>
</reference>
<dbReference type="AlphaFoldDB" id="A0A0F9L6E3"/>